<keyword evidence="6" id="KW-0521">NADP</keyword>
<evidence type="ECO:0000256" key="6">
    <source>
        <dbReference type="ARBA" id="ARBA00022857"/>
    </source>
</evidence>
<sequence length="445" mass="50058">MTTELPYDFIAIGLGPFNLGLACLAEPLGSRSLFLDRKAEFSWHPGMLLDGTTLQNPFLADLVSMADPTSRFSYLNYCKQQGRLYNYYIRENWYLSRQEFDRYCKWAAAQLDNLRYQHEVQEVWYDASLPGYVLAGVRGDTGEGFQYSCRKLVIGIGGVPHIPACCSPGDARQAVHTSAYLGSKKALQRCRSITVIGSGQSGAEVFQDLLEQAPQHGYQLNWVTRAPRFFQMENAKLTLELITPDYGRYFYGLGDGVKQQILDDQRSIYNGINQSLIERIYQTLDERQQQGLAGVRLLPNLALQQCRRDAAGGQWQLEFQHAQTGARYGHATDGLVFATGYRYQLPSFIEGIRQRIRWDAQGRYAPSPNWAVDHQDSEIYVQNVGLHSHGLTNPDLGLACWRNGRLLNELTGRDAYPCEARTTYQDFQPPADCGFVALGQGSASA</sequence>
<evidence type="ECO:0000256" key="4">
    <source>
        <dbReference type="ARBA" id="ARBA00022630"/>
    </source>
</evidence>
<dbReference type="SUPFAM" id="SSF51905">
    <property type="entry name" value="FAD/NAD(P)-binding domain"/>
    <property type="match status" value="2"/>
</dbReference>
<dbReference type="Proteomes" id="UP001278050">
    <property type="component" value="Unassembled WGS sequence"/>
</dbReference>
<proteinExistence type="inferred from homology"/>
<accession>A0A1G7LEQ3</accession>
<evidence type="ECO:0000313" key="11">
    <source>
        <dbReference type="Proteomes" id="UP001278050"/>
    </source>
</evidence>
<dbReference type="PANTHER" id="PTHR42802:SF1">
    <property type="entry name" value="L-ORNITHINE N(5)-MONOOXYGENASE"/>
    <property type="match status" value="1"/>
</dbReference>
<evidence type="ECO:0000256" key="3">
    <source>
        <dbReference type="ARBA" id="ARBA00007588"/>
    </source>
</evidence>
<reference evidence="8 11" key="2">
    <citation type="submission" date="2023-11" db="EMBL/GenBank/DDBJ databases">
        <title>MicrobeMod: A computational toolkit for identifying prokaryotic methylation and restriction-modification with nanopore sequencing.</title>
        <authorList>
            <person name="Crits-Christoph A."/>
            <person name="Kang S.C."/>
            <person name="Lee H."/>
            <person name="Ostrov N."/>
        </authorList>
    </citation>
    <scope>NUCLEOTIDE SEQUENCE [LARGE SCALE GENOMIC DNA]</scope>
    <source>
        <strain evidence="8 11">ATCC BAA-571</strain>
    </source>
</reference>
<dbReference type="Gene3D" id="3.50.50.60">
    <property type="entry name" value="FAD/NAD(P)-binding domain"/>
    <property type="match status" value="1"/>
</dbReference>
<comment type="similarity">
    <text evidence="3">Belongs to the lysine N(6)-hydroxylase/L-ornithine N(5)-oxygenase family.</text>
</comment>
<gene>
    <name evidence="9" type="ORF">SAMN05216575_10887</name>
    <name evidence="8" type="ORF">SIM71_23995</name>
</gene>
<comment type="pathway">
    <text evidence="2">Siderophore biosynthesis.</text>
</comment>
<evidence type="ECO:0000313" key="9">
    <source>
        <dbReference type="EMBL" id="SDF47449.1"/>
    </source>
</evidence>
<dbReference type="Pfam" id="PF13434">
    <property type="entry name" value="Lys_Orn_oxgnase"/>
    <property type="match status" value="1"/>
</dbReference>
<evidence type="ECO:0000256" key="5">
    <source>
        <dbReference type="ARBA" id="ARBA00022827"/>
    </source>
</evidence>
<dbReference type="EMBL" id="JAWXXP010000001">
    <property type="protein sequence ID" value="MDX5995137.1"/>
    <property type="molecule type" value="Genomic_DNA"/>
</dbReference>
<dbReference type="PANTHER" id="PTHR42802">
    <property type="entry name" value="MONOOXYGENASE"/>
    <property type="match status" value="1"/>
</dbReference>
<dbReference type="Proteomes" id="UP000182413">
    <property type="component" value="Unassembled WGS sequence"/>
</dbReference>
<organism evidence="9 10">
    <name type="scientific">Ectopseudomonas alcaliphila</name>
    <dbReference type="NCBI Taxonomy" id="101564"/>
    <lineage>
        <taxon>Bacteria</taxon>
        <taxon>Pseudomonadati</taxon>
        <taxon>Pseudomonadota</taxon>
        <taxon>Gammaproteobacteria</taxon>
        <taxon>Pseudomonadales</taxon>
        <taxon>Pseudomonadaceae</taxon>
        <taxon>Ectopseudomonas</taxon>
    </lineage>
</organism>
<dbReference type="RefSeq" id="WP_162275022.1">
    <property type="nucleotide sequence ID" value="NZ_CBCSET010000005.1"/>
</dbReference>
<name>A0A1G7LEQ3_9GAMM</name>
<dbReference type="InterPro" id="IPR036188">
    <property type="entry name" value="FAD/NAD-bd_sf"/>
</dbReference>
<comment type="cofactor">
    <cofactor evidence="1">
        <name>FAD</name>
        <dbReference type="ChEBI" id="CHEBI:57692"/>
    </cofactor>
</comment>
<dbReference type="AlphaFoldDB" id="A0A1G7LEQ3"/>
<keyword evidence="8" id="KW-0503">Monooxygenase</keyword>
<protein>
    <submittedName>
        <fullName evidence="9">Lysine N6-hydroxylase</fullName>
    </submittedName>
    <submittedName>
        <fullName evidence="8">SidA/IucD/PvdA family monooxygenase</fullName>
    </submittedName>
</protein>
<keyword evidence="5" id="KW-0274">FAD</keyword>
<keyword evidence="7" id="KW-0560">Oxidoreductase</keyword>
<dbReference type="EMBL" id="FNAE01000008">
    <property type="protein sequence ID" value="SDF47449.1"/>
    <property type="molecule type" value="Genomic_DNA"/>
</dbReference>
<evidence type="ECO:0000313" key="10">
    <source>
        <dbReference type="Proteomes" id="UP000182413"/>
    </source>
</evidence>
<keyword evidence="11" id="KW-1185">Reference proteome</keyword>
<dbReference type="GO" id="GO:0004497">
    <property type="term" value="F:monooxygenase activity"/>
    <property type="evidence" value="ECO:0007669"/>
    <property type="project" value="UniProtKB-KW"/>
</dbReference>
<evidence type="ECO:0000256" key="1">
    <source>
        <dbReference type="ARBA" id="ARBA00001974"/>
    </source>
</evidence>
<evidence type="ECO:0000313" key="8">
    <source>
        <dbReference type="EMBL" id="MDX5995137.1"/>
    </source>
</evidence>
<dbReference type="InterPro" id="IPR025700">
    <property type="entry name" value="Lys/Orn_oxygenase"/>
</dbReference>
<evidence type="ECO:0000256" key="2">
    <source>
        <dbReference type="ARBA" id="ARBA00004924"/>
    </source>
</evidence>
<reference evidence="9 10" key="1">
    <citation type="submission" date="2016-10" db="EMBL/GenBank/DDBJ databases">
        <authorList>
            <person name="de Groot N.N."/>
        </authorList>
    </citation>
    <scope>NUCLEOTIDE SEQUENCE [LARGE SCALE GENOMIC DNA]</scope>
    <source>
        <strain evidence="9 10">JCM 10630</strain>
    </source>
</reference>
<keyword evidence="4" id="KW-0285">Flavoprotein</keyword>
<evidence type="ECO:0000256" key="7">
    <source>
        <dbReference type="ARBA" id="ARBA00023002"/>
    </source>
</evidence>